<protein>
    <submittedName>
        <fullName evidence="2">Reverse transcriptase domain-containing protein</fullName>
    </submittedName>
</protein>
<proteinExistence type="predicted"/>
<keyword evidence="3" id="KW-1185">Reference proteome</keyword>
<dbReference type="CDD" id="cd09272">
    <property type="entry name" value="RNase_HI_RT_Ty1"/>
    <property type="match status" value="1"/>
</dbReference>
<dbReference type="GO" id="GO:0003964">
    <property type="term" value="F:RNA-directed DNA polymerase activity"/>
    <property type="evidence" value="ECO:0007669"/>
    <property type="project" value="UniProtKB-KW"/>
</dbReference>
<dbReference type="SUPFAM" id="SSF56672">
    <property type="entry name" value="DNA/RNA polymerases"/>
    <property type="match status" value="1"/>
</dbReference>
<evidence type="ECO:0000313" key="2">
    <source>
        <dbReference type="EMBL" id="GJT98027.1"/>
    </source>
</evidence>
<reference evidence="2" key="1">
    <citation type="journal article" date="2022" name="Int. J. Mol. Sci.">
        <title>Draft Genome of Tanacetum Coccineum: Genomic Comparison of Closely Related Tanacetum-Family Plants.</title>
        <authorList>
            <person name="Yamashiro T."/>
            <person name="Shiraishi A."/>
            <person name="Nakayama K."/>
            <person name="Satake H."/>
        </authorList>
    </citation>
    <scope>NUCLEOTIDE SEQUENCE</scope>
</reference>
<dbReference type="PANTHER" id="PTHR48475:SF1">
    <property type="entry name" value="RNASE H TYPE-1 DOMAIN-CONTAINING PROTEIN"/>
    <property type="match status" value="1"/>
</dbReference>
<dbReference type="InterPro" id="IPR036397">
    <property type="entry name" value="RNaseH_sf"/>
</dbReference>
<keyword evidence="2" id="KW-0548">Nucleotidyltransferase</keyword>
<sequence length="1072" mass="123848">MALLGNRKPGLGYMAKTCPTALYVVDTRFASYHNPLVYGIVKRFGFHQVVSMKKMNSKNQGCSDPRMVYEKLNALMFVPQQELSREQAYWLPANERASQTSNPNRPVTPYFVEQQLVPFYDHFKKHIQVANDTFFKEIREFEQIFDDLDAEYEQCVLDNKNLTIEKKNLLIKNDCLIAECLEKDICSIVLTSDIVVPPSSNCLCEDLRSACDREHTKVLELEAEISKQKQLISESEKRFAFLEQNYVSLQLKFQNYKQCIDTSSASNAIFEINKFKNNSFKGKDDTMRNLDAQIKSMKLDGLKVENVSLKRRYDELSKANTHSRTAYTEKLSAFTAENTKLKAQVTGKTSSGPSTLRNPKWLASGMYNQQFNAWRQLERLLVVLNALCVTHLEDTFDVFMIAKLSDRKGWFQGVIWSKERPVADSIAARLTRPTAYNFKTDCMILRNAEERDVVPPGYSYECLPWSFSDCATCGSGFPYIFSTCVSLRTSGQENGDTLGKLILRMQYSFVILWNAEERDVVPPGYSYECSCLGSQVAYLLIYVDDIILTASSLVLLQRIVDSLHKEFDMTDLGALNYFLGISAIRHPTRHQLTLTPNWVRTAFLFRILLYTVVLQGGLQYLTFTRPDLSYAVQQVALPPAGLLPVIIRNLLRELRSPLLTATLLYYDNISAVYMSANLVQHQRTKHIEIDIHFVRDMVKAGHVRVLHVPSRFQYADIFTKGLPSALFEDFHSSLSPFNRLIRWVLLLQGFDIEIEDKRRAENLAADHLSRLENPDLETFMEEEIADEFPDEHLMVLKTELNNDEPWYVDYVNYLVGKIVPPNWTAEKRRRFFSQVKNYFWDEPYAFKLCLDNIMRRCVARNEILKILAHCHSGPTGVIIVRRCLEGKFTNLDSSGLTELTNGAIRRILKRSVGYNPKNWSEKLDDTLWAFRPAYKTPTGCTPFRLVYGKSCHFLVEIKHKAYWALKQCNMDLTAATKNRFMELNELMELRDGAYENTQIYKERTKGSYDSRLRGDKNFKVGDMVLLFKSRFKMHPYKNGVSFKINGQRLKKYHERHIDTEDKEVVEFEKDTT</sequence>
<name>A0ABQ5ICZ9_9ASTR</name>
<reference evidence="2" key="2">
    <citation type="submission" date="2022-01" db="EMBL/GenBank/DDBJ databases">
        <authorList>
            <person name="Yamashiro T."/>
            <person name="Shiraishi A."/>
            <person name="Satake H."/>
            <person name="Nakayama K."/>
        </authorList>
    </citation>
    <scope>NUCLEOTIDE SEQUENCE</scope>
</reference>
<organism evidence="2 3">
    <name type="scientific">Tanacetum coccineum</name>
    <dbReference type="NCBI Taxonomy" id="301880"/>
    <lineage>
        <taxon>Eukaryota</taxon>
        <taxon>Viridiplantae</taxon>
        <taxon>Streptophyta</taxon>
        <taxon>Embryophyta</taxon>
        <taxon>Tracheophyta</taxon>
        <taxon>Spermatophyta</taxon>
        <taxon>Magnoliopsida</taxon>
        <taxon>eudicotyledons</taxon>
        <taxon>Gunneridae</taxon>
        <taxon>Pentapetalae</taxon>
        <taxon>asterids</taxon>
        <taxon>campanulids</taxon>
        <taxon>Asterales</taxon>
        <taxon>Asteraceae</taxon>
        <taxon>Asteroideae</taxon>
        <taxon>Anthemideae</taxon>
        <taxon>Anthemidinae</taxon>
        <taxon>Tanacetum</taxon>
    </lineage>
</organism>
<dbReference type="EMBL" id="BQNB010020637">
    <property type="protein sequence ID" value="GJT98027.1"/>
    <property type="molecule type" value="Genomic_DNA"/>
</dbReference>
<keyword evidence="2" id="KW-0695">RNA-directed DNA polymerase</keyword>
<feature type="coiled-coil region" evidence="1">
    <location>
        <begin position="204"/>
        <end position="252"/>
    </location>
</feature>
<keyword evidence="1" id="KW-0175">Coiled coil</keyword>
<dbReference type="PANTHER" id="PTHR48475">
    <property type="entry name" value="RIBONUCLEASE H"/>
    <property type="match status" value="1"/>
</dbReference>
<dbReference type="Proteomes" id="UP001151760">
    <property type="component" value="Unassembled WGS sequence"/>
</dbReference>
<accession>A0ABQ5ICZ9</accession>
<evidence type="ECO:0000313" key="3">
    <source>
        <dbReference type="Proteomes" id="UP001151760"/>
    </source>
</evidence>
<dbReference type="InterPro" id="IPR043502">
    <property type="entry name" value="DNA/RNA_pol_sf"/>
</dbReference>
<gene>
    <name evidence="2" type="ORF">Tco_1093545</name>
</gene>
<dbReference type="Gene3D" id="3.30.420.10">
    <property type="entry name" value="Ribonuclease H-like superfamily/Ribonuclease H"/>
    <property type="match status" value="1"/>
</dbReference>
<keyword evidence="2" id="KW-0808">Transferase</keyword>
<comment type="caution">
    <text evidence="2">The sequence shown here is derived from an EMBL/GenBank/DDBJ whole genome shotgun (WGS) entry which is preliminary data.</text>
</comment>
<evidence type="ECO:0000256" key="1">
    <source>
        <dbReference type="SAM" id="Coils"/>
    </source>
</evidence>